<dbReference type="PROSITE" id="PS50213">
    <property type="entry name" value="FAS1"/>
    <property type="match status" value="1"/>
</dbReference>
<feature type="domain" description="FAS1" evidence="3">
    <location>
        <begin position="56"/>
        <end position="185"/>
    </location>
</feature>
<gene>
    <name evidence="4" type="ORF">SI8410_06008444</name>
</gene>
<evidence type="ECO:0000313" key="5">
    <source>
        <dbReference type="Proteomes" id="UP000663760"/>
    </source>
</evidence>
<keyword evidence="5" id="KW-1185">Reference proteome</keyword>
<dbReference type="OrthoDB" id="765989at2759"/>
<dbReference type="InterPro" id="IPR052806">
    <property type="entry name" value="Fasciclin-like_AGP"/>
</dbReference>
<dbReference type="Proteomes" id="UP000663760">
    <property type="component" value="Chromosome 6"/>
</dbReference>
<accession>A0A7I8KJ19</accession>
<proteinExistence type="inferred from homology"/>
<evidence type="ECO:0000256" key="1">
    <source>
        <dbReference type="ARBA" id="ARBA00007843"/>
    </source>
</evidence>
<feature type="chain" id="PRO_5029635696" description="FAS1 domain-containing protein" evidence="2">
    <location>
        <begin position="27"/>
        <end position="411"/>
    </location>
</feature>
<dbReference type="InterPro" id="IPR036378">
    <property type="entry name" value="FAS1_dom_sf"/>
</dbReference>
<feature type="signal peptide" evidence="2">
    <location>
        <begin position="1"/>
        <end position="26"/>
    </location>
</feature>
<evidence type="ECO:0000256" key="2">
    <source>
        <dbReference type="SAM" id="SignalP"/>
    </source>
</evidence>
<dbReference type="Pfam" id="PF02469">
    <property type="entry name" value="Fasciclin"/>
    <property type="match status" value="1"/>
</dbReference>
<dbReference type="AlphaFoldDB" id="A0A7I8KJ19"/>
<dbReference type="EMBL" id="LR746269">
    <property type="protein sequence ID" value="CAA7397779.1"/>
    <property type="molecule type" value="Genomic_DNA"/>
</dbReference>
<comment type="similarity">
    <text evidence="1">Belongs to the fasciclin-like AGP family.</text>
</comment>
<dbReference type="PANTHER" id="PTHR33985:SF2">
    <property type="entry name" value="EXPRESSED PROTEIN"/>
    <property type="match status" value="1"/>
</dbReference>
<reference evidence="4" key="1">
    <citation type="submission" date="2020-02" db="EMBL/GenBank/DDBJ databases">
        <authorList>
            <person name="Scholz U."/>
            <person name="Mascher M."/>
            <person name="Fiebig A."/>
        </authorList>
    </citation>
    <scope>NUCLEOTIDE SEQUENCE</scope>
</reference>
<dbReference type="InterPro" id="IPR000782">
    <property type="entry name" value="FAS1_domain"/>
</dbReference>
<keyword evidence="2" id="KW-0732">Signal</keyword>
<dbReference type="PANTHER" id="PTHR33985">
    <property type="entry name" value="OS02G0491300 PROTEIN-RELATED"/>
    <property type="match status" value="1"/>
</dbReference>
<dbReference type="Gene3D" id="2.30.180.10">
    <property type="entry name" value="FAS1 domain"/>
    <property type="match status" value="2"/>
</dbReference>
<sequence>MASPSLLHLLAALLLALVSFPGTAAGAGGHLQPAVASSPSPAGFSPQPPREPAQQAAAILVPVLSNLGFQELAMAVPGLSSPLLSVWSGPITIFAPSDDSVRSCISCSPTRILREHLVPGLFSHVQLSTLAFGTKLETSSPGRCLTVTSTAGDASGVKIFVDGVQITRPDLFNDGRVIVHGIQGFVGPLSPLSCNQSPGQSPPSQDEIASASVHAGSTIVRLMLRDAIVQLKESGYSILALAMRVKYPELSTLQNMTIFALDDAAIFAGGHSYVTNVRFHVVPNRLLMYADLMKLRAGTILSTLVHGQSLVITHAHTGDTIESGLRINYVPISRPDVVCNLKVVVHSIFLPFPHLLPSDMPLLGGVIAADSIFEPPAQTPAGVASTVFCDAAVGLRGCSAPTSPVDFDDSL</sequence>
<organism evidence="4 5">
    <name type="scientific">Spirodela intermedia</name>
    <name type="common">Intermediate duckweed</name>
    <dbReference type="NCBI Taxonomy" id="51605"/>
    <lineage>
        <taxon>Eukaryota</taxon>
        <taxon>Viridiplantae</taxon>
        <taxon>Streptophyta</taxon>
        <taxon>Embryophyta</taxon>
        <taxon>Tracheophyta</taxon>
        <taxon>Spermatophyta</taxon>
        <taxon>Magnoliopsida</taxon>
        <taxon>Liliopsida</taxon>
        <taxon>Araceae</taxon>
        <taxon>Lemnoideae</taxon>
        <taxon>Spirodela</taxon>
    </lineage>
</organism>
<name>A0A7I8KJ19_SPIIN</name>
<evidence type="ECO:0000259" key="3">
    <source>
        <dbReference type="PROSITE" id="PS50213"/>
    </source>
</evidence>
<protein>
    <recommendedName>
        <fullName evidence="3">FAS1 domain-containing protein</fullName>
    </recommendedName>
</protein>
<dbReference type="SMART" id="SM00554">
    <property type="entry name" value="FAS1"/>
    <property type="match status" value="2"/>
</dbReference>
<evidence type="ECO:0000313" key="4">
    <source>
        <dbReference type="EMBL" id="CAA7397779.1"/>
    </source>
</evidence>
<dbReference type="SUPFAM" id="SSF82153">
    <property type="entry name" value="FAS1 domain"/>
    <property type="match status" value="2"/>
</dbReference>